<keyword evidence="3" id="KW-1185">Reference proteome</keyword>
<dbReference type="RefSeq" id="WP_345532245.1">
    <property type="nucleotide sequence ID" value="NZ_BAABLD010000007.1"/>
</dbReference>
<sequence>MGRLLKFWLVMVTALWATLAGAQLDQRVVDIPTRPGVSQRLLVLTPTAPRAVAILFAGGHGGLQLTAEGAFRWGEGNFLIRSRKLFVEQGFVVVVVDAPSDRQSPPFLSGYRQRPDHVADVKTVIAWVRAQARLPVWLVGTSRGTQSVAWVASELSGSDAPDGLLLSATILTDKGGHPVPAMPLAALRMPVLVVHHERDECMHCAFSEVPALMDKLVAVPRKKLLSFTRGVSRGDPCEAFAYHGFNGIERDVVAQAAAWILGE</sequence>
<dbReference type="InterPro" id="IPR029058">
    <property type="entry name" value="AB_hydrolase_fold"/>
</dbReference>
<proteinExistence type="predicted"/>
<comment type="caution">
    <text evidence="2">The sequence shown here is derived from an EMBL/GenBank/DDBJ whole genome shotgun (WGS) entry which is preliminary data.</text>
</comment>
<reference evidence="3" key="1">
    <citation type="journal article" date="2019" name="Int. J. Syst. Evol. Microbiol.">
        <title>The Global Catalogue of Microorganisms (GCM) 10K type strain sequencing project: providing services to taxonomists for standard genome sequencing and annotation.</title>
        <authorList>
            <consortium name="The Broad Institute Genomics Platform"/>
            <consortium name="The Broad Institute Genome Sequencing Center for Infectious Disease"/>
            <person name="Wu L."/>
            <person name="Ma J."/>
        </authorList>
    </citation>
    <scope>NUCLEOTIDE SEQUENCE [LARGE SCALE GENOMIC DNA]</scope>
    <source>
        <strain evidence="3">JCM 18715</strain>
    </source>
</reference>
<feature type="signal peptide" evidence="1">
    <location>
        <begin position="1"/>
        <end position="22"/>
    </location>
</feature>
<evidence type="ECO:0000313" key="3">
    <source>
        <dbReference type="Proteomes" id="UP001500547"/>
    </source>
</evidence>
<dbReference type="EMBL" id="BAABLD010000007">
    <property type="protein sequence ID" value="GAA5163131.1"/>
    <property type="molecule type" value="Genomic_DNA"/>
</dbReference>
<evidence type="ECO:0000256" key="1">
    <source>
        <dbReference type="SAM" id="SignalP"/>
    </source>
</evidence>
<evidence type="ECO:0008006" key="4">
    <source>
        <dbReference type="Google" id="ProtNLM"/>
    </source>
</evidence>
<protein>
    <recommendedName>
        <fullName evidence="4">Alpha/beta hydrolase</fullName>
    </recommendedName>
</protein>
<evidence type="ECO:0000313" key="2">
    <source>
        <dbReference type="EMBL" id="GAA5163131.1"/>
    </source>
</evidence>
<dbReference type="SUPFAM" id="SSF53474">
    <property type="entry name" value="alpha/beta-Hydrolases"/>
    <property type="match status" value="1"/>
</dbReference>
<dbReference type="Gene3D" id="3.40.50.1820">
    <property type="entry name" value="alpha/beta hydrolase"/>
    <property type="match status" value="1"/>
</dbReference>
<organism evidence="2 3">
    <name type="scientific">Viridibacterium curvum</name>
    <dbReference type="NCBI Taxonomy" id="1101404"/>
    <lineage>
        <taxon>Bacteria</taxon>
        <taxon>Pseudomonadati</taxon>
        <taxon>Pseudomonadota</taxon>
        <taxon>Betaproteobacteria</taxon>
        <taxon>Rhodocyclales</taxon>
        <taxon>Rhodocyclaceae</taxon>
        <taxon>Viridibacterium</taxon>
    </lineage>
</organism>
<keyword evidence="1" id="KW-0732">Signal</keyword>
<gene>
    <name evidence="2" type="ORF">GCM10025770_14820</name>
</gene>
<dbReference type="Proteomes" id="UP001500547">
    <property type="component" value="Unassembled WGS sequence"/>
</dbReference>
<feature type="chain" id="PRO_5047241555" description="Alpha/beta hydrolase" evidence="1">
    <location>
        <begin position="23"/>
        <end position="263"/>
    </location>
</feature>
<name>A0ABP9QJU7_9RHOO</name>
<accession>A0ABP9QJU7</accession>